<evidence type="ECO:0000256" key="5">
    <source>
        <dbReference type="ARBA" id="ARBA00022741"/>
    </source>
</evidence>
<dbReference type="GO" id="GO:0005886">
    <property type="term" value="C:plasma membrane"/>
    <property type="evidence" value="ECO:0007669"/>
    <property type="project" value="UniProtKB-SubCell"/>
</dbReference>
<feature type="domain" description="ABC transporter" evidence="8">
    <location>
        <begin position="19"/>
        <end position="275"/>
    </location>
</feature>
<reference evidence="9 10" key="1">
    <citation type="submission" date="2020-08" db="EMBL/GenBank/DDBJ databases">
        <title>Genome sequence of Diaphorobacter ruginosibacter DSM 27467T.</title>
        <authorList>
            <person name="Hyun D.-W."/>
            <person name="Bae J.-W."/>
        </authorList>
    </citation>
    <scope>NUCLEOTIDE SEQUENCE [LARGE SCALE GENOMIC DNA]</scope>
    <source>
        <strain evidence="9 10">DSM 27467</strain>
    </source>
</reference>
<dbReference type="EMBL" id="CP060714">
    <property type="protein sequence ID" value="QNN56672.1"/>
    <property type="molecule type" value="Genomic_DNA"/>
</dbReference>
<dbReference type="GO" id="GO:0005524">
    <property type="term" value="F:ATP binding"/>
    <property type="evidence" value="ECO:0007669"/>
    <property type="project" value="UniProtKB-KW"/>
</dbReference>
<evidence type="ECO:0000256" key="3">
    <source>
        <dbReference type="ARBA" id="ARBA00022448"/>
    </source>
</evidence>
<dbReference type="Pfam" id="PF08352">
    <property type="entry name" value="oligo_HPY"/>
    <property type="match status" value="1"/>
</dbReference>
<dbReference type="InterPro" id="IPR027417">
    <property type="entry name" value="P-loop_NTPase"/>
</dbReference>
<organism evidence="9 10">
    <name type="scientific">Diaphorobacter ruginosibacter</name>
    <dbReference type="NCBI Taxonomy" id="1715720"/>
    <lineage>
        <taxon>Bacteria</taxon>
        <taxon>Pseudomonadati</taxon>
        <taxon>Pseudomonadota</taxon>
        <taxon>Betaproteobacteria</taxon>
        <taxon>Burkholderiales</taxon>
        <taxon>Comamonadaceae</taxon>
        <taxon>Diaphorobacter</taxon>
    </lineage>
</organism>
<dbReference type="PANTHER" id="PTHR43297">
    <property type="entry name" value="OLIGOPEPTIDE TRANSPORT ATP-BINDING PROTEIN APPD"/>
    <property type="match status" value="1"/>
</dbReference>
<evidence type="ECO:0000256" key="1">
    <source>
        <dbReference type="ARBA" id="ARBA00004417"/>
    </source>
</evidence>
<dbReference type="Gene3D" id="3.40.50.300">
    <property type="entry name" value="P-loop containing nucleotide triphosphate hydrolases"/>
    <property type="match status" value="1"/>
</dbReference>
<dbReference type="InterPro" id="IPR050388">
    <property type="entry name" value="ABC_Ni/Peptide_Import"/>
</dbReference>
<gene>
    <name evidence="9" type="ORF">H9K76_19450</name>
</gene>
<dbReference type="PROSITE" id="PS00211">
    <property type="entry name" value="ABC_TRANSPORTER_1"/>
    <property type="match status" value="1"/>
</dbReference>
<dbReference type="CDD" id="cd03257">
    <property type="entry name" value="ABC_NikE_OppD_transporters"/>
    <property type="match status" value="1"/>
</dbReference>
<dbReference type="InterPro" id="IPR013563">
    <property type="entry name" value="Oligopep_ABC_C"/>
</dbReference>
<dbReference type="InterPro" id="IPR003439">
    <property type="entry name" value="ABC_transporter-like_ATP-bd"/>
</dbReference>
<protein>
    <submittedName>
        <fullName evidence="9">ABC transporter ATP-binding protein</fullName>
    </submittedName>
</protein>
<keyword evidence="4" id="KW-1003">Cell membrane</keyword>
<keyword evidence="7" id="KW-0472">Membrane</keyword>
<comment type="subcellular location">
    <subcellularLocation>
        <location evidence="1">Cell inner membrane</location>
        <topology evidence="1">Peripheral membrane protein</topology>
    </subcellularLocation>
</comment>
<dbReference type="PANTHER" id="PTHR43297:SF2">
    <property type="entry name" value="DIPEPTIDE TRANSPORT ATP-BINDING PROTEIN DPPD"/>
    <property type="match status" value="1"/>
</dbReference>
<sequence>MTHSPATPSAVASGAAARLRVSGLSTSFATEAGRIHSVSDVSFVIEPGKTLALVGESGSGKSVTSLSLMGLHARTSHAEVGGQAIFVKRNGEAVDLLALKESDKRELRGNEIAMIFQEPMTSLNPVLTVGEQIAESARLHLGMDRRTAHAHARRMLELVEIPAAGQRVNEYPHQLSGGMRQRVMIAQAMACNPTLLIADEPTTALDVTIQAQILALMGRLQKETGMSILFVTHNLGVVAQYADAVAVMYAGRIVESASVHALFAEPQHPYTRGLLACLPGVARRNALAQGLHGKPVLKAIPGQVASPLAPPPGCAFAPRCDRASADCDRQVPKLVATGEARLTRCLQYVERVAA</sequence>
<dbReference type="GO" id="GO:0055085">
    <property type="term" value="P:transmembrane transport"/>
    <property type="evidence" value="ECO:0007669"/>
    <property type="project" value="UniProtKB-ARBA"/>
</dbReference>
<keyword evidence="3" id="KW-0813">Transport</keyword>
<evidence type="ECO:0000256" key="7">
    <source>
        <dbReference type="ARBA" id="ARBA00023136"/>
    </source>
</evidence>
<evidence type="ECO:0000256" key="4">
    <source>
        <dbReference type="ARBA" id="ARBA00022475"/>
    </source>
</evidence>
<dbReference type="InterPro" id="IPR017871">
    <property type="entry name" value="ABC_transporter-like_CS"/>
</dbReference>
<keyword evidence="5" id="KW-0547">Nucleotide-binding</keyword>
<dbReference type="Pfam" id="PF00005">
    <property type="entry name" value="ABC_tran"/>
    <property type="match status" value="1"/>
</dbReference>
<dbReference type="KEGG" id="drg:H9K76_19450"/>
<proteinExistence type="inferred from homology"/>
<dbReference type="AlphaFoldDB" id="A0A7G9RM47"/>
<evidence type="ECO:0000256" key="6">
    <source>
        <dbReference type="ARBA" id="ARBA00022840"/>
    </source>
</evidence>
<keyword evidence="10" id="KW-1185">Reference proteome</keyword>
<keyword evidence="6 9" id="KW-0067">ATP-binding</keyword>
<name>A0A7G9RM47_9BURK</name>
<accession>A0A7G9RM47</accession>
<evidence type="ECO:0000313" key="10">
    <source>
        <dbReference type="Proteomes" id="UP000515811"/>
    </source>
</evidence>
<dbReference type="Proteomes" id="UP000515811">
    <property type="component" value="Chromosome"/>
</dbReference>
<evidence type="ECO:0000259" key="8">
    <source>
        <dbReference type="PROSITE" id="PS50893"/>
    </source>
</evidence>
<evidence type="ECO:0000256" key="2">
    <source>
        <dbReference type="ARBA" id="ARBA00005417"/>
    </source>
</evidence>
<dbReference type="SMART" id="SM00382">
    <property type="entry name" value="AAA"/>
    <property type="match status" value="1"/>
</dbReference>
<dbReference type="SUPFAM" id="SSF52540">
    <property type="entry name" value="P-loop containing nucleoside triphosphate hydrolases"/>
    <property type="match status" value="1"/>
</dbReference>
<dbReference type="RefSeq" id="WP_187596938.1">
    <property type="nucleotide sequence ID" value="NZ_CP060714.1"/>
</dbReference>
<dbReference type="PROSITE" id="PS50893">
    <property type="entry name" value="ABC_TRANSPORTER_2"/>
    <property type="match status" value="1"/>
</dbReference>
<dbReference type="GO" id="GO:0016887">
    <property type="term" value="F:ATP hydrolysis activity"/>
    <property type="evidence" value="ECO:0007669"/>
    <property type="project" value="InterPro"/>
</dbReference>
<comment type="similarity">
    <text evidence="2">Belongs to the ABC transporter superfamily.</text>
</comment>
<evidence type="ECO:0000313" key="9">
    <source>
        <dbReference type="EMBL" id="QNN56672.1"/>
    </source>
</evidence>
<dbReference type="InterPro" id="IPR003593">
    <property type="entry name" value="AAA+_ATPase"/>
</dbReference>
<dbReference type="FunFam" id="3.40.50.300:FF:000016">
    <property type="entry name" value="Oligopeptide ABC transporter ATP-binding component"/>
    <property type="match status" value="1"/>
</dbReference>
<dbReference type="NCBIfam" id="TIGR01727">
    <property type="entry name" value="oligo_HPY"/>
    <property type="match status" value="1"/>
</dbReference>
<dbReference type="GO" id="GO:0015833">
    <property type="term" value="P:peptide transport"/>
    <property type="evidence" value="ECO:0007669"/>
    <property type="project" value="InterPro"/>
</dbReference>